<dbReference type="InterPro" id="IPR049362">
    <property type="entry name" value="TTI1_rpt"/>
</dbReference>
<dbReference type="Proteomes" id="UP000823941">
    <property type="component" value="Chromosome 6"/>
</dbReference>
<reference evidence="3 4" key="1">
    <citation type="submission" date="2021-06" db="EMBL/GenBank/DDBJ databases">
        <title>A haploid diamondback moth (Plutella xylostella L.) genome assembly resolves 31 chromosomes and identifies a diamide resistance mutation.</title>
        <authorList>
            <person name="Ward C.M."/>
            <person name="Perry K.D."/>
            <person name="Baker G."/>
            <person name="Powis K."/>
            <person name="Heckel D.G."/>
            <person name="Baxter S.W."/>
        </authorList>
    </citation>
    <scope>NUCLEOTIDE SEQUENCE [LARGE SCALE GENOMIC DNA]</scope>
    <source>
        <strain evidence="3 4">LV</strain>
        <tissue evidence="3">Single pupa</tissue>
    </source>
</reference>
<dbReference type="InterPro" id="IPR052587">
    <property type="entry name" value="TELO2-interacting_protein_1"/>
</dbReference>
<feature type="domain" description="TTI1 N-terminal TPR" evidence="1">
    <location>
        <begin position="9"/>
        <end position="349"/>
    </location>
</feature>
<gene>
    <name evidence="3" type="ORF">JYU34_004648</name>
</gene>
<evidence type="ECO:0000259" key="1">
    <source>
        <dbReference type="Pfam" id="PF24173"/>
    </source>
</evidence>
<protein>
    <recommendedName>
        <fullName evidence="5">TELO2-interacting protein 1 homolog</fullName>
    </recommendedName>
</protein>
<dbReference type="EMBL" id="JAHIBW010000006">
    <property type="protein sequence ID" value="KAG7310109.1"/>
    <property type="molecule type" value="Genomic_DNA"/>
</dbReference>
<proteinExistence type="predicted"/>
<dbReference type="InterPro" id="IPR057567">
    <property type="entry name" value="TPR_TTI1_C"/>
</dbReference>
<evidence type="ECO:0008006" key="5">
    <source>
        <dbReference type="Google" id="ProtNLM"/>
    </source>
</evidence>
<dbReference type="SUPFAM" id="SSF48371">
    <property type="entry name" value="ARM repeat"/>
    <property type="match status" value="1"/>
</dbReference>
<dbReference type="InterPro" id="IPR011989">
    <property type="entry name" value="ARM-like"/>
</dbReference>
<comment type="caution">
    <text evidence="3">The sequence shown here is derived from an EMBL/GenBank/DDBJ whole genome shotgun (WGS) entry which is preliminary data.</text>
</comment>
<dbReference type="Pfam" id="PF21547">
    <property type="entry name" value="TTI1"/>
    <property type="match status" value="1"/>
</dbReference>
<evidence type="ECO:0000313" key="3">
    <source>
        <dbReference type="EMBL" id="KAG7310109.1"/>
    </source>
</evidence>
<accession>A0ABQ7QYM8</accession>
<dbReference type="Pfam" id="PF24176">
    <property type="entry name" value="TPR_TTI1_2nd"/>
    <property type="match status" value="1"/>
</dbReference>
<organism evidence="3 4">
    <name type="scientific">Plutella xylostella</name>
    <name type="common">Diamondback moth</name>
    <name type="synonym">Plutella maculipennis</name>
    <dbReference type="NCBI Taxonomy" id="51655"/>
    <lineage>
        <taxon>Eukaryota</taxon>
        <taxon>Metazoa</taxon>
        <taxon>Ecdysozoa</taxon>
        <taxon>Arthropoda</taxon>
        <taxon>Hexapoda</taxon>
        <taxon>Insecta</taxon>
        <taxon>Pterygota</taxon>
        <taxon>Neoptera</taxon>
        <taxon>Endopterygota</taxon>
        <taxon>Lepidoptera</taxon>
        <taxon>Glossata</taxon>
        <taxon>Ditrysia</taxon>
        <taxon>Yponomeutoidea</taxon>
        <taxon>Plutellidae</taxon>
        <taxon>Plutella</taxon>
    </lineage>
</organism>
<feature type="domain" description="TTI1 C-terminal TPR" evidence="2">
    <location>
        <begin position="765"/>
        <end position="1039"/>
    </location>
</feature>
<dbReference type="PANTHER" id="PTHR18460">
    <property type="entry name" value="TEL2 INTERACTING PROTEIN 1 TTI1 FAMILY MEMBER"/>
    <property type="match status" value="1"/>
</dbReference>
<dbReference type="InterPro" id="IPR057566">
    <property type="entry name" value="TPR_TTI1_N"/>
</dbReference>
<dbReference type="Pfam" id="PF24181">
    <property type="entry name" value="TPR_TTI1_C"/>
    <property type="match status" value="1"/>
</dbReference>
<dbReference type="Pfam" id="PF24173">
    <property type="entry name" value="TPR_TTI1_N"/>
    <property type="match status" value="1"/>
</dbReference>
<keyword evidence="4" id="KW-1185">Reference proteome</keyword>
<dbReference type="Gene3D" id="1.25.10.10">
    <property type="entry name" value="Leucine-rich Repeat Variant"/>
    <property type="match status" value="1"/>
</dbReference>
<dbReference type="PANTHER" id="PTHR18460:SF3">
    <property type="entry name" value="TELO2-INTERACTING PROTEIN 1 HOMOLOG"/>
    <property type="match status" value="1"/>
</dbReference>
<evidence type="ECO:0000313" key="4">
    <source>
        <dbReference type="Proteomes" id="UP000823941"/>
    </source>
</evidence>
<sequence>MNPNLKQAFARIKPLCDSLLISPNPEIINMVNSCVMELKSDTLQEMQLYILFPVASHLKSKELKTKHEVQRQLVDTMNIVLEKVSVHLPDVFVKYHTCLLNLVFDKGNPGMVAKVSEELLLSVMKCMTTLMMRANGSTRLTIFKSHVPLLAQTIYIAAHIAKLEKLRSLRLAAIGCLTAYTATHPTLCSGPGAAALRTAAADMAGGILPGVVAALQEVSVDADNPGHALVVAALNAMHNIVCMVVNDKISGQKDNVSIEDFNHILTVKDAEKKDVAKRPAMKTPEWYSRVAIKLELVTRTLVPLQSHPHFAVRMELAVYCSKLLLECSQTMAPSIPHVLDVLIALAKDEYPEISRFCSDGLQAYFCNISHEAKLKTLDIVAENFISILQSLPRILNNVDTPRKLATLNLIHGYLQLLGSSSRLSSVLGLHRAVHALTRSLVQAAARAPPAAPPPAPPGIPIAISTIDSDKLSGSPWRKLKHIDDPQCETRLIEICRLIGNSECADIIVDELLDLVPDSLDERIESVYLCNWIGSAPHVDTRLTKRIIDKYIEPHIWYLPLDMLSEAPPLTDETYDVSIYNPRAWEKDSVPGLYEGTIEMRYTDIGYSMPRTRPKDPNYCTSLAEAQNNTVLTCMLTEGLGILAKRLMADFQPYLLKTLCLILERVGSKYWLVQLAGARALGAVTAARAHGSVTELVQENADYFTHQVTVRLKKAWNTQSALQILTVVMEYSDASILNCLHGIISDVLVQSCDKYHENDLHAYLHVFLTFVTRTQAWFPPDPDVNNDVKKTTVDVTKDLLEYVENLEESERLLNEEEGKSGEELYKEDLKAKEEEDVLNYDDTVTEEKKPLPQHITLTLTILKRCLNFIPSRKRDERLMALQIINHGLLILQGYESEMLPLVHLVWSPMVVRFEESDAIVLRATFELLVTMAKVSKDFIRSRTVKEVLPKLYKLLRKSAQDSHLKDVGSYYRQSQAYRLQVIILTALPRLVKDLRLEDGDLEECMSCVELYLSNKQPKPLQNHAVTFFKEMLQYDHGAAWHHLRILCKNQHVLQIPHIKDFKLNAITGSPYKATDKTYANNIKSIFELV</sequence>
<name>A0ABQ7QYM8_PLUXY</name>
<evidence type="ECO:0000259" key="2">
    <source>
        <dbReference type="Pfam" id="PF24181"/>
    </source>
</evidence>
<dbReference type="InterPro" id="IPR016024">
    <property type="entry name" value="ARM-type_fold"/>
</dbReference>